<evidence type="ECO:0000256" key="3">
    <source>
        <dbReference type="ARBA" id="ARBA00055068"/>
    </source>
</evidence>
<comment type="caution">
    <text evidence="6">The sequence shown here is derived from an EMBL/GenBank/DDBJ whole genome shotgun (WGS) entry which is preliminary data.</text>
</comment>
<protein>
    <recommendedName>
        <fullName evidence="5">gamma-glutamyl-gamma-aminobutyrate hydrolase</fullName>
        <ecNumber evidence="5">3.5.1.94</ecNumber>
    </recommendedName>
</protein>
<dbReference type="PROSITE" id="PS51273">
    <property type="entry name" value="GATASE_TYPE_1"/>
    <property type="match status" value="1"/>
</dbReference>
<evidence type="ECO:0000256" key="2">
    <source>
        <dbReference type="ARBA" id="ARBA00052718"/>
    </source>
</evidence>
<name>A0A6L6VHL8_AGRVI</name>
<dbReference type="AlphaFoldDB" id="A0A6L6VHL8"/>
<evidence type="ECO:0000313" key="7">
    <source>
        <dbReference type="Proteomes" id="UP000477951"/>
    </source>
</evidence>
<sequence>MRPLVGIVSNFELEKKGYFCLENYVRAIEQSGALPIILPYVSESDVGQLLDTLAGIVLSGGGDFPTEFYGADPHPSVQRMLPERDRFEFALARAALERPMPVLGICRGMQIMNVIAGGTIYPHTQDALPEVGDHRDGTPLEQTVHGISIEPNTFLARLIESETLSFQVNSSHHQAIDKLAPDFVVSARSDDGLIEAIEAPDRPFVVGVQWHPEAMFESQPACRSLLHNFAKACGVK</sequence>
<gene>
    <name evidence="6" type="ORF">GOZ90_17630</name>
</gene>
<dbReference type="CDD" id="cd01745">
    <property type="entry name" value="GATase1_2"/>
    <property type="match status" value="1"/>
</dbReference>
<dbReference type="PANTHER" id="PTHR43235:SF1">
    <property type="entry name" value="GLUTAMINE AMIDOTRANSFERASE PB2B2.05-RELATED"/>
    <property type="match status" value="1"/>
</dbReference>
<comment type="catalytic activity">
    <reaction evidence="2">
        <text>4-(gamma-L-glutamylamino)butanoate + H2O = 4-aminobutanoate + L-glutamate</text>
        <dbReference type="Rhea" id="RHEA:19737"/>
        <dbReference type="ChEBI" id="CHEBI:15377"/>
        <dbReference type="ChEBI" id="CHEBI:29985"/>
        <dbReference type="ChEBI" id="CHEBI:58800"/>
        <dbReference type="ChEBI" id="CHEBI:59888"/>
        <dbReference type="EC" id="3.5.1.94"/>
    </reaction>
</comment>
<dbReference type="GO" id="GO:0005829">
    <property type="term" value="C:cytosol"/>
    <property type="evidence" value="ECO:0007669"/>
    <property type="project" value="TreeGrafter"/>
</dbReference>
<dbReference type="SUPFAM" id="SSF52317">
    <property type="entry name" value="Class I glutamine amidotransferase-like"/>
    <property type="match status" value="1"/>
</dbReference>
<reference evidence="6 7" key="1">
    <citation type="submission" date="2019-12" db="EMBL/GenBank/DDBJ databases">
        <title>Whole-genome sequencing of Allorhizobium vitis.</title>
        <authorList>
            <person name="Gan H.M."/>
            <person name="Szegedi E."/>
            <person name="Burr T."/>
            <person name="Savka M.A."/>
        </authorList>
    </citation>
    <scope>NUCLEOTIDE SEQUENCE [LARGE SCALE GENOMIC DNA]</scope>
    <source>
        <strain evidence="6 7">CG516</strain>
    </source>
</reference>
<dbReference type="Proteomes" id="UP000477951">
    <property type="component" value="Unassembled WGS sequence"/>
</dbReference>
<comment type="similarity">
    <text evidence="1">Belongs to the peptidase C26 family.</text>
</comment>
<dbReference type="FunFam" id="3.40.50.880:FF:000030">
    <property type="entry name" value="Gamma-glutamyl-gamma-aminobutyrate hydrolase PuuD"/>
    <property type="match status" value="1"/>
</dbReference>
<dbReference type="EMBL" id="WPHR01000016">
    <property type="protein sequence ID" value="MUZ74511.1"/>
    <property type="molecule type" value="Genomic_DNA"/>
</dbReference>
<dbReference type="RefSeq" id="WP_156615498.1">
    <property type="nucleotide sequence ID" value="NZ_WPHR01000016.1"/>
</dbReference>
<dbReference type="Gene3D" id="3.40.50.880">
    <property type="match status" value="1"/>
</dbReference>
<evidence type="ECO:0000256" key="5">
    <source>
        <dbReference type="ARBA" id="ARBA00066788"/>
    </source>
</evidence>
<dbReference type="GO" id="GO:0033969">
    <property type="term" value="F:gamma-glutamyl-gamma-aminobutyrate hydrolase activity"/>
    <property type="evidence" value="ECO:0007669"/>
    <property type="project" value="UniProtKB-EC"/>
</dbReference>
<keyword evidence="6" id="KW-0378">Hydrolase</keyword>
<dbReference type="EC" id="3.5.1.94" evidence="5"/>
<dbReference type="GO" id="GO:0006598">
    <property type="term" value="P:polyamine catabolic process"/>
    <property type="evidence" value="ECO:0007669"/>
    <property type="project" value="TreeGrafter"/>
</dbReference>
<proteinExistence type="inferred from homology"/>
<evidence type="ECO:0000313" key="6">
    <source>
        <dbReference type="EMBL" id="MUZ74511.1"/>
    </source>
</evidence>
<accession>A0A6L6VHL8</accession>
<dbReference type="PANTHER" id="PTHR43235">
    <property type="entry name" value="GLUTAMINE AMIDOTRANSFERASE PB2B2.05-RELATED"/>
    <property type="match status" value="1"/>
</dbReference>
<organism evidence="6 7">
    <name type="scientific">Agrobacterium vitis</name>
    <name type="common">Rhizobium vitis</name>
    <dbReference type="NCBI Taxonomy" id="373"/>
    <lineage>
        <taxon>Bacteria</taxon>
        <taxon>Pseudomonadati</taxon>
        <taxon>Pseudomonadota</taxon>
        <taxon>Alphaproteobacteria</taxon>
        <taxon>Hyphomicrobiales</taxon>
        <taxon>Rhizobiaceae</taxon>
        <taxon>Rhizobium/Agrobacterium group</taxon>
        <taxon>Agrobacterium</taxon>
    </lineage>
</organism>
<dbReference type="InterPro" id="IPR011697">
    <property type="entry name" value="Peptidase_C26"/>
</dbReference>
<evidence type="ECO:0000256" key="1">
    <source>
        <dbReference type="ARBA" id="ARBA00011083"/>
    </source>
</evidence>
<dbReference type="InterPro" id="IPR029062">
    <property type="entry name" value="Class_I_gatase-like"/>
</dbReference>
<dbReference type="InterPro" id="IPR044668">
    <property type="entry name" value="PuuD-like"/>
</dbReference>
<comment type="pathway">
    <text evidence="4">Amine and polyamine degradation; putrescine degradation; 4-aminobutanoate from putrescine: step 4/4.</text>
</comment>
<evidence type="ECO:0000256" key="4">
    <source>
        <dbReference type="ARBA" id="ARBA00060634"/>
    </source>
</evidence>
<comment type="function">
    <text evidence="3">Involved in the breakdown of putrescine via hydrolysis of the gamma-glutamyl linkage of gamma-glutamyl-gamma-aminobutyrate.</text>
</comment>
<dbReference type="Pfam" id="PF07722">
    <property type="entry name" value="Peptidase_C26"/>
    <property type="match status" value="1"/>
</dbReference>